<sequence>MVDQPALTPGQRVEKLRRGVGLSRERLAGLTGLGASTIKFVENGRRSLTLNVAQRIAPHLGVHDLGDLFGPSVTLSLDGRATHPAVDDVRRALTAWHITIDGQPESTDYLRGAVDSAWQTWHTSRNQRTEAGLVLPGLLDATQRAARLHTGADRRTALALLAQAYHLAQAYLAWHGDRELCWLTVDRGMAAALDADDPLAIAGSIWYAAHILRAVGRGDEALDRLREARALIEPRVADGGVEYAEMLADLHLCTALTRARTGDQGAWADWDTARQVVDRALPDGYVGLRTRVSRPLVEVYAVMCAVDLGDPDEAQRRAHSLDPQSIPSTERRGRHYVELARSADLEGAREATLHLLTRAEATSPETVRFSPAAQDMAGRLAREAPAAIRAEASELAHRISSPPV</sequence>
<dbReference type="EMBL" id="FLRH01000003">
    <property type="protein sequence ID" value="SBT64200.1"/>
    <property type="molecule type" value="Genomic_DNA"/>
</dbReference>
<dbReference type="GO" id="GO:0003677">
    <property type="term" value="F:DNA binding"/>
    <property type="evidence" value="ECO:0007669"/>
    <property type="project" value="UniProtKB-KW"/>
</dbReference>
<proteinExistence type="predicted"/>
<dbReference type="PROSITE" id="PS50943">
    <property type="entry name" value="HTH_CROC1"/>
    <property type="match status" value="1"/>
</dbReference>
<dbReference type="Proteomes" id="UP000199558">
    <property type="component" value="Unassembled WGS sequence"/>
</dbReference>
<dbReference type="InterPro" id="IPR001387">
    <property type="entry name" value="Cro/C1-type_HTH"/>
</dbReference>
<accession>A0A1A9B3Y1</accession>
<dbReference type="SUPFAM" id="SSF47413">
    <property type="entry name" value="lambda repressor-like DNA-binding domains"/>
    <property type="match status" value="1"/>
</dbReference>
<dbReference type="InterPro" id="IPR010982">
    <property type="entry name" value="Lambda_DNA-bd_dom_sf"/>
</dbReference>
<dbReference type="OrthoDB" id="3504495at2"/>
<dbReference type="CDD" id="cd00093">
    <property type="entry name" value="HTH_XRE"/>
    <property type="match status" value="1"/>
</dbReference>
<dbReference type="SMART" id="SM00530">
    <property type="entry name" value="HTH_XRE"/>
    <property type="match status" value="1"/>
</dbReference>
<reference evidence="3" key="1">
    <citation type="submission" date="2016-06" db="EMBL/GenBank/DDBJ databases">
        <authorList>
            <person name="Varghese N."/>
            <person name="Submissions Spin"/>
        </authorList>
    </citation>
    <scope>NUCLEOTIDE SEQUENCE [LARGE SCALE GENOMIC DNA]</scope>
    <source>
        <strain evidence="3">DSM 45794</strain>
    </source>
</reference>
<protein>
    <submittedName>
        <fullName evidence="2">DNA-binding transcriptional regulator, XRE-family HTH domain</fullName>
    </submittedName>
</protein>
<dbReference type="Pfam" id="PF01381">
    <property type="entry name" value="HTH_3"/>
    <property type="match status" value="1"/>
</dbReference>
<evidence type="ECO:0000259" key="1">
    <source>
        <dbReference type="PROSITE" id="PS50943"/>
    </source>
</evidence>
<organism evidence="2 3">
    <name type="scientific">Micromonospora sediminicola</name>
    <dbReference type="NCBI Taxonomy" id="946078"/>
    <lineage>
        <taxon>Bacteria</taxon>
        <taxon>Bacillati</taxon>
        <taxon>Actinomycetota</taxon>
        <taxon>Actinomycetes</taxon>
        <taxon>Micromonosporales</taxon>
        <taxon>Micromonosporaceae</taxon>
        <taxon>Micromonospora</taxon>
    </lineage>
</organism>
<dbReference type="RefSeq" id="WP_091569630.1">
    <property type="nucleotide sequence ID" value="NZ_FLRH01000003.1"/>
</dbReference>
<feature type="domain" description="HTH cro/C1-type" evidence="1">
    <location>
        <begin position="13"/>
        <end position="68"/>
    </location>
</feature>
<dbReference type="AlphaFoldDB" id="A0A1A9B3Y1"/>
<name>A0A1A9B3Y1_9ACTN</name>
<keyword evidence="3" id="KW-1185">Reference proteome</keyword>
<gene>
    <name evidence="2" type="ORF">GA0070622_1170</name>
</gene>
<dbReference type="Gene3D" id="1.10.260.40">
    <property type="entry name" value="lambda repressor-like DNA-binding domains"/>
    <property type="match status" value="1"/>
</dbReference>
<evidence type="ECO:0000313" key="2">
    <source>
        <dbReference type="EMBL" id="SBT64200.1"/>
    </source>
</evidence>
<dbReference type="STRING" id="946078.GA0070622_1170"/>
<keyword evidence="2" id="KW-0238">DNA-binding</keyword>
<evidence type="ECO:0000313" key="3">
    <source>
        <dbReference type="Proteomes" id="UP000199558"/>
    </source>
</evidence>